<organism evidence="2 3">
    <name type="scientific">Actinomyces capricornis</name>
    <dbReference type="NCBI Taxonomy" id="2755559"/>
    <lineage>
        <taxon>Bacteria</taxon>
        <taxon>Bacillati</taxon>
        <taxon>Actinomycetota</taxon>
        <taxon>Actinomycetes</taxon>
        <taxon>Actinomycetales</taxon>
        <taxon>Actinomycetaceae</taxon>
        <taxon>Actinomyces</taxon>
    </lineage>
</organism>
<keyword evidence="3" id="KW-1185">Reference proteome</keyword>
<evidence type="ECO:0000313" key="2">
    <source>
        <dbReference type="EMBL" id="BDA63306.1"/>
    </source>
</evidence>
<dbReference type="EMBL" id="AP025017">
    <property type="protein sequence ID" value="BDA63306.1"/>
    <property type="molecule type" value="Genomic_DNA"/>
</dbReference>
<evidence type="ECO:0000256" key="1">
    <source>
        <dbReference type="SAM" id="MobiDB-lite"/>
    </source>
</evidence>
<accession>A0ABN6K2Y2</accession>
<gene>
    <name evidence="2" type="ORF">MANAM107_01400</name>
</gene>
<sequence>MTAVDTVENTDAHHAARSRRRAKSLRHLLGAIPDLHYGRPVLDPPGRSEVLPLLRVKHCHDPASQRDPPSV</sequence>
<proteinExistence type="predicted"/>
<feature type="region of interest" description="Disordered" evidence="1">
    <location>
        <begin position="1"/>
        <end position="21"/>
    </location>
</feature>
<dbReference type="Proteomes" id="UP000824496">
    <property type="component" value="Chromosome"/>
</dbReference>
<name>A0ABN6K2Y2_9ACTO</name>
<evidence type="ECO:0000313" key="3">
    <source>
        <dbReference type="Proteomes" id="UP000824496"/>
    </source>
</evidence>
<reference evidence="2 3" key="1">
    <citation type="submission" date="2021-08" db="EMBL/GenBank/DDBJ databases">
        <title>Whole genome sequence of novel Actinomyces species strain MAS-1.</title>
        <authorList>
            <person name="Saito M."/>
            <person name="Kuwahara N."/>
            <person name="Takizawa T."/>
            <person name="Gotouda H."/>
            <person name="Ochiai T."/>
        </authorList>
    </citation>
    <scope>NUCLEOTIDE SEQUENCE [LARGE SCALE GENOMIC DNA]</scope>
    <source>
        <strain evidence="2 3">MAS-1</strain>
    </source>
</reference>
<protein>
    <submittedName>
        <fullName evidence="2">Uncharacterized protein</fullName>
    </submittedName>
</protein>